<name>A0A0C2WS42_SERVB</name>
<dbReference type="EMBL" id="KN824438">
    <property type="protein sequence ID" value="KIM20397.1"/>
    <property type="molecule type" value="Genomic_DNA"/>
</dbReference>
<sequence>MKSTNEESNPGTAFKTLMEERDLLFEFIAMIQKRLKIEIKHLGELRALQATWNPKWSDSGVSTLTSPLLSHISNGELHQKHHFIK</sequence>
<dbReference type="AlphaFoldDB" id="A0A0C2WS42"/>
<evidence type="ECO:0000313" key="1">
    <source>
        <dbReference type="EMBL" id="KIM20397.1"/>
    </source>
</evidence>
<dbReference type="EMBL" id="KN824355">
    <property type="protein sequence ID" value="KIM22447.1"/>
    <property type="molecule type" value="Genomic_DNA"/>
</dbReference>
<gene>
    <name evidence="1" type="ORF">M408DRAFT_138574</name>
    <name evidence="2" type="ORF">M408DRAFT_284164</name>
</gene>
<reference evidence="1 3" key="1">
    <citation type="submission" date="2014-04" db="EMBL/GenBank/DDBJ databases">
        <authorList>
            <consortium name="DOE Joint Genome Institute"/>
            <person name="Kuo A."/>
            <person name="Zuccaro A."/>
            <person name="Kohler A."/>
            <person name="Nagy L.G."/>
            <person name="Floudas D."/>
            <person name="Copeland A."/>
            <person name="Barry K.W."/>
            <person name="Cichocki N."/>
            <person name="Veneault-Fourrey C."/>
            <person name="LaButti K."/>
            <person name="Lindquist E.A."/>
            <person name="Lipzen A."/>
            <person name="Lundell T."/>
            <person name="Morin E."/>
            <person name="Murat C."/>
            <person name="Sun H."/>
            <person name="Tunlid A."/>
            <person name="Henrissat B."/>
            <person name="Grigoriev I.V."/>
            <person name="Hibbett D.S."/>
            <person name="Martin F."/>
            <person name="Nordberg H.P."/>
            <person name="Cantor M.N."/>
            <person name="Hua S.X."/>
        </authorList>
    </citation>
    <scope>NUCLEOTIDE SEQUENCE [LARGE SCALE GENOMIC DNA]</scope>
    <source>
        <strain evidence="1 3">MAFF 305830</strain>
    </source>
</reference>
<proteinExistence type="predicted"/>
<organism evidence="1 3">
    <name type="scientific">Serendipita vermifera MAFF 305830</name>
    <dbReference type="NCBI Taxonomy" id="933852"/>
    <lineage>
        <taxon>Eukaryota</taxon>
        <taxon>Fungi</taxon>
        <taxon>Dikarya</taxon>
        <taxon>Basidiomycota</taxon>
        <taxon>Agaricomycotina</taxon>
        <taxon>Agaricomycetes</taxon>
        <taxon>Sebacinales</taxon>
        <taxon>Serendipitaceae</taxon>
        <taxon>Serendipita</taxon>
    </lineage>
</organism>
<dbReference type="HOGENOM" id="CLU_179506_0_0_1"/>
<dbReference type="Proteomes" id="UP000054097">
    <property type="component" value="Unassembled WGS sequence"/>
</dbReference>
<evidence type="ECO:0000313" key="3">
    <source>
        <dbReference type="Proteomes" id="UP000054097"/>
    </source>
</evidence>
<keyword evidence="3" id="KW-1185">Reference proteome</keyword>
<evidence type="ECO:0000313" key="2">
    <source>
        <dbReference type="EMBL" id="KIM22447.1"/>
    </source>
</evidence>
<reference evidence="3" key="2">
    <citation type="submission" date="2015-01" db="EMBL/GenBank/DDBJ databases">
        <title>Evolutionary Origins and Diversification of the Mycorrhizal Mutualists.</title>
        <authorList>
            <consortium name="DOE Joint Genome Institute"/>
            <consortium name="Mycorrhizal Genomics Consortium"/>
            <person name="Kohler A."/>
            <person name="Kuo A."/>
            <person name="Nagy L.G."/>
            <person name="Floudas D."/>
            <person name="Copeland A."/>
            <person name="Barry K.W."/>
            <person name="Cichocki N."/>
            <person name="Veneault-Fourrey C."/>
            <person name="LaButti K."/>
            <person name="Lindquist E.A."/>
            <person name="Lipzen A."/>
            <person name="Lundell T."/>
            <person name="Morin E."/>
            <person name="Murat C."/>
            <person name="Riley R."/>
            <person name="Ohm R."/>
            <person name="Sun H."/>
            <person name="Tunlid A."/>
            <person name="Henrissat B."/>
            <person name="Grigoriev I.V."/>
            <person name="Hibbett D.S."/>
            <person name="Martin F."/>
        </authorList>
    </citation>
    <scope>NUCLEOTIDE SEQUENCE [LARGE SCALE GENOMIC DNA]</scope>
    <source>
        <strain evidence="2 3">MAFF 305830</strain>
    </source>
</reference>
<protein>
    <submittedName>
        <fullName evidence="1">Uncharacterized protein</fullName>
    </submittedName>
</protein>
<reference evidence="1" key="3">
    <citation type="submission" date="2015-02" db="EMBL/GenBank/DDBJ databases">
        <title>Evolutionary Origins and Diversification of the Mycorrhizal Mutualists.</title>
        <authorList>
            <consortium name="DOE Joint Genome Institute"/>
            <consortium name="Mycorrhizal Genomics Consortium"/>
            <person name="Kohler A."/>
            <person name="Kuo A."/>
            <person name="Nagy L.G."/>
            <person name="Floudas D."/>
            <person name="Copeland A."/>
            <person name="Barry K.W."/>
            <person name="Cichocki N."/>
            <person name="Veneault-Fourrey C."/>
            <person name="LaButti K."/>
            <person name="Lindquist E.A."/>
            <person name="Lipzen A."/>
            <person name="Lundell T."/>
            <person name="Morin E."/>
            <person name="Murat C."/>
            <person name="Riley R."/>
            <person name="Ohm R."/>
            <person name="Sun H."/>
            <person name="Tunlid A."/>
            <person name="Henrissat B."/>
            <person name="Grigoriev I.V."/>
            <person name="Hibbett D.S."/>
            <person name="Martin F."/>
        </authorList>
    </citation>
    <scope>NUCLEOTIDE SEQUENCE</scope>
    <source>
        <strain evidence="1">MAFF 305830</strain>
    </source>
</reference>
<accession>A0A0C2WS42</accession>